<dbReference type="SUPFAM" id="SSF51126">
    <property type="entry name" value="Pectin lyase-like"/>
    <property type="match status" value="1"/>
</dbReference>
<sequence length="595" mass="62739">MSTRTEQICVHFSYNGVFSIEQLSIGDDGPAESFSDIGGGGLEIENEHVVDASSSANGGVAIQDELDKAASETGITKVIVPATKPDDLSGYQNAKTDQGWLLTSGLEIGGFTLLKFECGEVFLDNQTDDNIIKSKNFDATERFVYAVGDWSVILNGNADQQNRQSSSYPNYGIHLVNVERFGVGGFSLGPTNKWALVPEGCRYGHIFDVELLQDASFANQDGIHILAGSSGSHNIVVSNTTGTVGDDPFVVNSSGVEAYGSGGDIHNIVFDGGSVTNLGIGGLRTTPEGGNTIRNIVFSDLTIEGTPDIGCQLGWANTPTQPALDEHQQIVIDGCEFPDSTKVIQQDSPVSHVTVSDTHARFSASFWSQNENALSDVTLDTVDLLGRNNPSGIVGINGTADGFDIDGLTFEMADSTELPTGLQVVGTAANLTDSTWRDVTIKTDNLGARGMIELRDGSVTGLDIHGADLINNGPTTGQALRLRGSGTYDGVYVDGLTADNTKYQVVVESGIAQNGPIEINGVTFRNTGSTRWTVNSDGVVLNGVAQESANAEQPQMSTYRDGALVDFTDSGDGSGTGLYKRVAVPNGSSKWAGPL</sequence>
<dbReference type="EMBL" id="FOCX01000082">
    <property type="protein sequence ID" value="SEP31780.1"/>
    <property type="molecule type" value="Genomic_DNA"/>
</dbReference>
<dbReference type="Gene3D" id="2.160.20.10">
    <property type="entry name" value="Single-stranded right-handed beta-helix, Pectin lyase-like"/>
    <property type="match status" value="1"/>
</dbReference>
<accession>A0A1H8WVQ4</accession>
<evidence type="ECO:0000313" key="1">
    <source>
        <dbReference type="EMBL" id="SEP31780.1"/>
    </source>
</evidence>
<evidence type="ECO:0008006" key="3">
    <source>
        <dbReference type="Google" id="ProtNLM"/>
    </source>
</evidence>
<name>A0A1H8WVQ4_9EURY</name>
<proteinExistence type="predicted"/>
<dbReference type="AlphaFoldDB" id="A0A1H8WVQ4"/>
<protein>
    <recommendedName>
        <fullName evidence="3">Right handed beta helix region</fullName>
    </recommendedName>
</protein>
<evidence type="ECO:0000313" key="2">
    <source>
        <dbReference type="Proteomes" id="UP000198775"/>
    </source>
</evidence>
<reference evidence="2" key="1">
    <citation type="submission" date="2016-10" db="EMBL/GenBank/DDBJ databases">
        <authorList>
            <person name="Varghese N."/>
            <person name="Submissions S."/>
        </authorList>
    </citation>
    <scope>NUCLEOTIDE SEQUENCE [LARGE SCALE GENOMIC DNA]</scope>
    <source>
        <strain evidence="2">IBRC-M 10043</strain>
    </source>
</reference>
<dbReference type="InterPro" id="IPR011050">
    <property type="entry name" value="Pectin_lyase_fold/virulence"/>
</dbReference>
<keyword evidence="2" id="KW-1185">Reference proteome</keyword>
<dbReference type="InterPro" id="IPR012334">
    <property type="entry name" value="Pectin_lyas_fold"/>
</dbReference>
<organism evidence="1 2">
    <name type="scientific">Halorientalis persicus</name>
    <dbReference type="NCBI Taxonomy" id="1367881"/>
    <lineage>
        <taxon>Archaea</taxon>
        <taxon>Methanobacteriati</taxon>
        <taxon>Methanobacteriota</taxon>
        <taxon>Stenosarchaea group</taxon>
        <taxon>Halobacteria</taxon>
        <taxon>Halobacteriales</taxon>
        <taxon>Haloarculaceae</taxon>
        <taxon>Halorientalis</taxon>
    </lineage>
</organism>
<gene>
    <name evidence="1" type="ORF">SAMN05216388_10822</name>
</gene>
<dbReference type="Proteomes" id="UP000198775">
    <property type="component" value="Unassembled WGS sequence"/>
</dbReference>